<proteinExistence type="predicted"/>
<dbReference type="Pfam" id="PF04193">
    <property type="entry name" value="PQ-loop"/>
    <property type="match status" value="2"/>
</dbReference>
<organism evidence="6">
    <name type="scientific">Trepomonas sp. PC1</name>
    <dbReference type="NCBI Taxonomy" id="1076344"/>
    <lineage>
        <taxon>Eukaryota</taxon>
        <taxon>Metamonada</taxon>
        <taxon>Diplomonadida</taxon>
        <taxon>Hexamitidae</taxon>
        <taxon>Hexamitinae</taxon>
        <taxon>Trepomonas</taxon>
    </lineage>
</organism>
<name>A0A146KJ58_9EUKA</name>
<reference evidence="6" key="1">
    <citation type="submission" date="2015-07" db="EMBL/GenBank/DDBJ databases">
        <title>Adaptation to a free-living lifestyle via gene acquisitions in the diplomonad Trepomonas sp. PC1.</title>
        <authorList>
            <person name="Xu F."/>
            <person name="Jerlstrom-Hultqvist J."/>
            <person name="Kolisko M."/>
            <person name="Simpson A.G.B."/>
            <person name="Roger A.J."/>
            <person name="Svard S.G."/>
            <person name="Andersson J.O."/>
        </authorList>
    </citation>
    <scope>NUCLEOTIDE SEQUENCE</scope>
    <source>
        <strain evidence="6">PC1</strain>
    </source>
</reference>
<dbReference type="AlphaFoldDB" id="A0A146KJ58"/>
<evidence type="ECO:0000313" key="6">
    <source>
        <dbReference type="EMBL" id="JAP95309.1"/>
    </source>
</evidence>
<evidence type="ECO:0000256" key="4">
    <source>
        <dbReference type="ARBA" id="ARBA00023136"/>
    </source>
</evidence>
<comment type="subcellular location">
    <subcellularLocation>
        <location evidence="1">Membrane</location>
        <topology evidence="1">Multi-pass membrane protein</topology>
    </subcellularLocation>
</comment>
<feature type="transmembrane region" description="Helical" evidence="5">
    <location>
        <begin position="23"/>
        <end position="43"/>
    </location>
</feature>
<dbReference type="SMART" id="SM00679">
    <property type="entry name" value="CTNS"/>
    <property type="match status" value="2"/>
</dbReference>
<dbReference type="Gene3D" id="1.20.1280.290">
    <property type="match status" value="2"/>
</dbReference>
<feature type="transmembrane region" description="Helical" evidence="5">
    <location>
        <begin position="118"/>
        <end position="143"/>
    </location>
</feature>
<gene>
    <name evidence="6" type="ORF">TPC1_11747</name>
</gene>
<dbReference type="InterPro" id="IPR051415">
    <property type="entry name" value="LAAT-1"/>
</dbReference>
<keyword evidence="3 5" id="KW-1133">Transmembrane helix</keyword>
<evidence type="ECO:0000256" key="1">
    <source>
        <dbReference type="ARBA" id="ARBA00004141"/>
    </source>
</evidence>
<feature type="transmembrane region" description="Helical" evidence="5">
    <location>
        <begin position="86"/>
        <end position="106"/>
    </location>
</feature>
<dbReference type="GO" id="GO:0098852">
    <property type="term" value="C:lytic vacuole membrane"/>
    <property type="evidence" value="ECO:0007669"/>
    <property type="project" value="UniProtKB-ARBA"/>
</dbReference>
<feature type="transmembrane region" description="Helical" evidence="5">
    <location>
        <begin position="239"/>
        <end position="262"/>
    </location>
</feature>
<evidence type="ECO:0000256" key="3">
    <source>
        <dbReference type="ARBA" id="ARBA00022989"/>
    </source>
</evidence>
<accession>A0A146KJ58</accession>
<dbReference type="InterPro" id="IPR006603">
    <property type="entry name" value="PQ-loop_rpt"/>
</dbReference>
<sequence length="288" mass="32864">PNIGYNKFIAGVFNECMYTTNQIVSFVFGWFSISSWLVALYPQVRINFLLRKSEALSSIFIVTWVLGDFCNGVSCFILDQLTTQKILGTFWLCTDFFMVGSHFYFLKTKKMYTSFETYFRVIEIIFYVVIAVVIINNVVWAGIFSEQSLVFNEEAYDLCPTPSDIPKNSARYIIGSIMAYATIPLYCSSRPGQLYKNWKRKSTEGLSLGMFVATASGNINQLISMFTASQESSYLIDKIPYIISAFIPAACDIIILVQSFIYRNSKYQQIRTDSLSKENAEKINYAND</sequence>
<dbReference type="GO" id="GO:0015174">
    <property type="term" value="F:basic amino acid transmembrane transporter activity"/>
    <property type="evidence" value="ECO:0007669"/>
    <property type="project" value="TreeGrafter"/>
</dbReference>
<protein>
    <submittedName>
        <fullName evidence="6">PQ-loop motif-containing protein</fullName>
    </submittedName>
</protein>
<dbReference type="FunFam" id="1.20.1280.290:FF:000009">
    <property type="entry name" value="PQ loop repeat family protein"/>
    <property type="match status" value="1"/>
</dbReference>
<dbReference type="PANTHER" id="PTHR16201">
    <property type="entry name" value="SEVEN TRANSMEMBRANE PROTEIN 1-RELATED"/>
    <property type="match status" value="1"/>
</dbReference>
<evidence type="ECO:0000256" key="5">
    <source>
        <dbReference type="SAM" id="Phobius"/>
    </source>
</evidence>
<feature type="non-terminal residue" evidence="6">
    <location>
        <position position="1"/>
    </location>
</feature>
<evidence type="ECO:0000256" key="2">
    <source>
        <dbReference type="ARBA" id="ARBA00022692"/>
    </source>
</evidence>
<feature type="transmembrane region" description="Helical" evidence="5">
    <location>
        <begin position="170"/>
        <end position="187"/>
    </location>
</feature>
<dbReference type="EMBL" id="GDID01001297">
    <property type="protein sequence ID" value="JAP95309.1"/>
    <property type="molecule type" value="Transcribed_RNA"/>
</dbReference>
<feature type="transmembrane region" description="Helical" evidence="5">
    <location>
        <begin position="208"/>
        <end position="227"/>
    </location>
</feature>
<keyword evidence="4 5" id="KW-0472">Membrane</keyword>
<keyword evidence="2 5" id="KW-0812">Transmembrane</keyword>
<feature type="transmembrane region" description="Helical" evidence="5">
    <location>
        <begin position="55"/>
        <end position="74"/>
    </location>
</feature>
<dbReference type="PANTHER" id="PTHR16201:SF34">
    <property type="entry name" value="LYSOSOMAL AMINO ACID TRANSPORTER 1"/>
    <property type="match status" value="1"/>
</dbReference>